<dbReference type="RefSeq" id="WP_134763282.1">
    <property type="nucleotide sequence ID" value="NZ_SOZD01000005.1"/>
</dbReference>
<proteinExistence type="predicted"/>
<sequence>MSERWMSITEAARRLSEAGDSLDRSTLSRYLKQHGEALPTRREGRSTLVEYEALEAHRGENIRLRPVERVASLSAAPVGPDGAATRSSSNGRRRFTGTQSDGAARKAMADAELREMELAERRRLLTPTAEVLEAGQEAISKMQLAFDRAVEAEAAQVSVKYGWDERQARQAFKAFTRKGFEAFHEEMLSRLDELRRAKDARDLDGDEAAAASSQLQ</sequence>
<keyword evidence="3" id="KW-1185">Reference proteome</keyword>
<organism evidence="2 3">
    <name type="scientific">Jiella endophytica</name>
    <dbReference type="NCBI Taxonomy" id="2558362"/>
    <lineage>
        <taxon>Bacteria</taxon>
        <taxon>Pseudomonadati</taxon>
        <taxon>Pseudomonadota</taxon>
        <taxon>Alphaproteobacteria</taxon>
        <taxon>Hyphomicrobiales</taxon>
        <taxon>Aurantimonadaceae</taxon>
        <taxon>Jiella</taxon>
    </lineage>
</organism>
<name>A0A4Y8RGV6_9HYPH</name>
<feature type="region of interest" description="Disordered" evidence="1">
    <location>
        <begin position="76"/>
        <end position="104"/>
    </location>
</feature>
<evidence type="ECO:0000313" key="3">
    <source>
        <dbReference type="Proteomes" id="UP000298179"/>
    </source>
</evidence>
<comment type="caution">
    <text evidence="2">The sequence shown here is derived from an EMBL/GenBank/DDBJ whole genome shotgun (WGS) entry which is preliminary data.</text>
</comment>
<accession>A0A4Y8RGV6</accession>
<evidence type="ECO:0000256" key="1">
    <source>
        <dbReference type="SAM" id="MobiDB-lite"/>
    </source>
</evidence>
<evidence type="ECO:0000313" key="2">
    <source>
        <dbReference type="EMBL" id="TFF20807.1"/>
    </source>
</evidence>
<feature type="compositionally biased region" description="Polar residues" evidence="1">
    <location>
        <begin position="85"/>
        <end position="101"/>
    </location>
</feature>
<gene>
    <name evidence="2" type="ORF">E3C22_18135</name>
</gene>
<dbReference type="EMBL" id="SOZD01000005">
    <property type="protein sequence ID" value="TFF20807.1"/>
    <property type="molecule type" value="Genomic_DNA"/>
</dbReference>
<reference evidence="2 3" key="1">
    <citation type="submission" date="2019-03" db="EMBL/GenBank/DDBJ databases">
        <title>Jiella endophytica sp. nov., a novel endophytic bacterium isolated from root of Ficus microcarpa Linn. f.</title>
        <authorList>
            <person name="Tuo L."/>
        </authorList>
    </citation>
    <scope>NUCLEOTIDE SEQUENCE [LARGE SCALE GENOMIC DNA]</scope>
    <source>
        <strain evidence="2 3">CBS5Q-3</strain>
    </source>
</reference>
<protein>
    <submittedName>
        <fullName evidence="2">Uncharacterized protein</fullName>
    </submittedName>
</protein>
<dbReference type="Proteomes" id="UP000298179">
    <property type="component" value="Unassembled WGS sequence"/>
</dbReference>
<dbReference type="OrthoDB" id="8410509at2"/>
<dbReference type="AlphaFoldDB" id="A0A4Y8RGV6"/>